<keyword evidence="2" id="KW-1185">Reference proteome</keyword>
<accession>A0A3P6SG09</accession>
<gene>
    <name evidence="1" type="ORF">DILT_LOCUS2261</name>
</gene>
<dbReference type="PANTHER" id="PTHR13326">
    <property type="entry name" value="TRNA PSEUDOURIDINE SYNTHASE D"/>
    <property type="match status" value="1"/>
</dbReference>
<dbReference type="PANTHER" id="PTHR13326:SF21">
    <property type="entry name" value="PSEUDOURIDYLATE SYNTHASE PUS7L"/>
    <property type="match status" value="1"/>
</dbReference>
<dbReference type="GO" id="GO:0003723">
    <property type="term" value="F:RNA binding"/>
    <property type="evidence" value="ECO:0007669"/>
    <property type="project" value="InterPro"/>
</dbReference>
<organism evidence="1 2">
    <name type="scientific">Dibothriocephalus latus</name>
    <name type="common">Fish tapeworm</name>
    <name type="synonym">Diphyllobothrium latum</name>
    <dbReference type="NCBI Taxonomy" id="60516"/>
    <lineage>
        <taxon>Eukaryota</taxon>
        <taxon>Metazoa</taxon>
        <taxon>Spiralia</taxon>
        <taxon>Lophotrochozoa</taxon>
        <taxon>Platyhelminthes</taxon>
        <taxon>Cestoda</taxon>
        <taxon>Eucestoda</taxon>
        <taxon>Diphyllobothriidea</taxon>
        <taxon>Diphyllobothriidae</taxon>
        <taxon>Dibothriocephalus</taxon>
    </lineage>
</organism>
<proteinExistence type="predicted"/>
<reference evidence="1 2" key="1">
    <citation type="submission" date="2018-11" db="EMBL/GenBank/DDBJ databases">
        <authorList>
            <consortium name="Pathogen Informatics"/>
        </authorList>
    </citation>
    <scope>NUCLEOTIDE SEQUENCE [LARGE SCALE GENOMIC DNA]</scope>
</reference>
<dbReference type="InterPro" id="IPR001656">
    <property type="entry name" value="PsdUridine_synth_TruD"/>
</dbReference>
<dbReference type="AlphaFoldDB" id="A0A3P6SG09"/>
<dbReference type="GO" id="GO:0009982">
    <property type="term" value="F:pseudouridine synthase activity"/>
    <property type="evidence" value="ECO:0007669"/>
    <property type="project" value="InterPro"/>
</dbReference>
<protein>
    <submittedName>
        <fullName evidence="1">Uncharacterized protein</fullName>
    </submittedName>
</protein>
<dbReference type="Gene3D" id="3.30.2350.20">
    <property type="entry name" value="TruD, catalytic domain"/>
    <property type="match status" value="1"/>
</dbReference>
<dbReference type="Proteomes" id="UP000281553">
    <property type="component" value="Unassembled WGS sequence"/>
</dbReference>
<dbReference type="GO" id="GO:0005634">
    <property type="term" value="C:nucleus"/>
    <property type="evidence" value="ECO:0007669"/>
    <property type="project" value="TreeGrafter"/>
</dbReference>
<dbReference type="GO" id="GO:0001522">
    <property type="term" value="P:pseudouridine synthesis"/>
    <property type="evidence" value="ECO:0007669"/>
    <property type="project" value="InterPro"/>
</dbReference>
<evidence type="ECO:0000313" key="1">
    <source>
        <dbReference type="EMBL" id="VDK70599.1"/>
    </source>
</evidence>
<sequence>MGIPLVRPLSGLRSVDSASELFYEDAVKESSKPEEFSLKKPAAKPSVPSISYFYASGCFLAAGKWYSEILEEDSLKLEDMRHKVKDFALPGSYRHMLVKPEDVHYTIKEYTDPLAPLIDNDLKLLSSSPPSPSQATPPGKF</sequence>
<name>A0A3P6SG09_DIBLA</name>
<dbReference type="OrthoDB" id="447290at2759"/>
<evidence type="ECO:0000313" key="2">
    <source>
        <dbReference type="Proteomes" id="UP000281553"/>
    </source>
</evidence>
<dbReference type="InterPro" id="IPR042214">
    <property type="entry name" value="TruD_catalytic"/>
</dbReference>
<dbReference type="EMBL" id="UYRU01041863">
    <property type="protein sequence ID" value="VDK70599.1"/>
    <property type="molecule type" value="Genomic_DNA"/>
</dbReference>